<dbReference type="AlphaFoldDB" id="F9WPI0"/>
<evidence type="ECO:0000256" key="1">
    <source>
        <dbReference type="SAM" id="Coils"/>
    </source>
</evidence>
<feature type="compositionally biased region" description="Basic and acidic residues" evidence="2">
    <location>
        <begin position="309"/>
        <end position="325"/>
    </location>
</feature>
<proteinExistence type="predicted"/>
<dbReference type="VEuPathDB" id="TriTrypDB:TvY486_0021580"/>
<organism evidence="3 4">
    <name type="scientific">Trypanosoma vivax (strain Y486)</name>
    <dbReference type="NCBI Taxonomy" id="1055687"/>
    <lineage>
        <taxon>Eukaryota</taxon>
        <taxon>Discoba</taxon>
        <taxon>Euglenozoa</taxon>
        <taxon>Kinetoplastea</taxon>
        <taxon>Metakinetoplastina</taxon>
        <taxon>Trypanosomatida</taxon>
        <taxon>Trypanosomatidae</taxon>
        <taxon>Trypanosoma</taxon>
        <taxon>Duttonella</taxon>
    </lineage>
</organism>
<name>F9WPI0_TRYVY</name>
<dbReference type="Proteomes" id="UP000009027">
    <property type="component" value="Unassembled WGS sequence"/>
</dbReference>
<feature type="region of interest" description="Disordered" evidence="2">
    <location>
        <begin position="249"/>
        <end position="282"/>
    </location>
</feature>
<dbReference type="EMBL" id="CAEX01003441">
    <property type="protein sequence ID" value="CCD19457.1"/>
    <property type="molecule type" value="Genomic_DNA"/>
</dbReference>
<feature type="coiled-coil region" evidence="1">
    <location>
        <begin position="72"/>
        <end position="106"/>
    </location>
</feature>
<evidence type="ECO:0000256" key="2">
    <source>
        <dbReference type="SAM" id="MobiDB-lite"/>
    </source>
</evidence>
<evidence type="ECO:0000313" key="3">
    <source>
        <dbReference type="EMBL" id="CCD19457.1"/>
    </source>
</evidence>
<evidence type="ECO:0000313" key="4">
    <source>
        <dbReference type="Proteomes" id="UP000009027"/>
    </source>
</evidence>
<feature type="compositionally biased region" description="Basic and acidic residues" evidence="2">
    <location>
        <begin position="251"/>
        <end position="264"/>
    </location>
</feature>
<accession>F9WPI0</accession>
<sequence>MLRTCFLRGSAALRGHPPVKRRAKIVDIPVKRSAMQAGKQQKRMERDAERAFMDMIKEERRRRNLIINLALRRALDKNKREESKLLKHYEENKLKAAMELKRLKQNPTGDEPVAPVAPVAPVPVSVPAKKIRRAQTKDSAKKAEIDFKKKVEQEAEKQFFDLLEQLSRRRKAELLAASAKMRAEAAASKNANVAKDEKETDAWIEQKMADAEAAAAKEVGTTVEAVQVAADAHLDDLERIAETAPVVRAAESAHVHQTSEEPTAKRQRGRPKSKSPKPSPTPVAVVDRVAHLDVPSPVVSVSPVISQEKTAKEKGAKDERREGRGKVAAAEVTEEEMEAHPSPPVQKKQNKTARVRHQNPESHHPKPLDLGRPAIEREAVPIPVEYAPPPMEVVRVAAQSPPPMRTIQLSGFDEPPVVSMSRPLLDIGRRTFSAVTPLDAPVIPSHSSYVETLPHPPLPNPPVSAASFSINLPQATPAGERPAGNTGLYRL</sequence>
<protein>
    <submittedName>
        <fullName evidence="3">Uncharacterized protein</fullName>
    </submittedName>
</protein>
<feature type="compositionally biased region" description="Basic and acidic residues" evidence="2">
    <location>
        <begin position="358"/>
        <end position="370"/>
    </location>
</feature>
<feature type="compositionally biased region" description="Basic residues" evidence="2">
    <location>
        <begin position="265"/>
        <end position="275"/>
    </location>
</feature>
<gene>
    <name evidence="3" type="ORF">TvY486_0021580</name>
</gene>
<reference evidence="3 4" key="1">
    <citation type="journal article" date="2012" name="Proc. Natl. Acad. Sci. U.S.A.">
        <title>Antigenic diversity is generated by distinct evolutionary mechanisms in African trypanosome species.</title>
        <authorList>
            <person name="Jackson A.P."/>
            <person name="Berry A."/>
            <person name="Aslett M."/>
            <person name="Allison H.C."/>
            <person name="Burton P."/>
            <person name="Vavrova-Anderson J."/>
            <person name="Brown R."/>
            <person name="Browne H."/>
            <person name="Corton N."/>
            <person name="Hauser H."/>
            <person name="Gamble J."/>
            <person name="Gilderthorp R."/>
            <person name="Marcello L."/>
            <person name="McQuillan J."/>
            <person name="Otto T.D."/>
            <person name="Quail M.A."/>
            <person name="Sanders M.J."/>
            <person name="van Tonder A."/>
            <person name="Ginger M.L."/>
            <person name="Field M.C."/>
            <person name="Barry J.D."/>
            <person name="Hertz-Fowler C."/>
            <person name="Berriman M."/>
        </authorList>
    </citation>
    <scope>NUCLEOTIDE SEQUENCE</scope>
    <source>
        <strain evidence="3 4">Y486</strain>
    </source>
</reference>
<feature type="region of interest" description="Disordered" evidence="2">
    <location>
        <begin position="305"/>
        <end position="370"/>
    </location>
</feature>
<keyword evidence="4" id="KW-1185">Reference proteome</keyword>
<dbReference type="OMA" id="MEHEPMT"/>
<feature type="compositionally biased region" description="Basic residues" evidence="2">
    <location>
        <begin position="348"/>
        <end position="357"/>
    </location>
</feature>
<keyword evidence="1" id="KW-0175">Coiled coil</keyword>